<evidence type="ECO:0000256" key="1">
    <source>
        <dbReference type="ARBA" id="ARBA00004196"/>
    </source>
</evidence>
<feature type="chain" id="PRO_5038371019" evidence="6">
    <location>
        <begin position="25"/>
        <end position="315"/>
    </location>
</feature>
<dbReference type="InterPro" id="IPR006127">
    <property type="entry name" value="ZnuA-like"/>
</dbReference>
<keyword evidence="2 5" id="KW-0813">Transport</keyword>
<dbReference type="PROSITE" id="PS51257">
    <property type="entry name" value="PROKAR_LIPOPROTEIN"/>
    <property type="match status" value="1"/>
</dbReference>
<dbReference type="PANTHER" id="PTHR42953">
    <property type="entry name" value="HIGH-AFFINITY ZINC UPTAKE SYSTEM PROTEIN ZNUA-RELATED"/>
    <property type="match status" value="1"/>
</dbReference>
<dbReference type="GO" id="GO:0030313">
    <property type="term" value="C:cell envelope"/>
    <property type="evidence" value="ECO:0007669"/>
    <property type="project" value="UniProtKB-SubCell"/>
</dbReference>
<dbReference type="EMBL" id="CP045851">
    <property type="protein sequence ID" value="QGG96964.1"/>
    <property type="molecule type" value="Genomic_DNA"/>
</dbReference>
<dbReference type="InterPro" id="IPR006128">
    <property type="entry name" value="Lipoprotein_PsaA-like"/>
</dbReference>
<dbReference type="AlphaFoldDB" id="A0A5Q2RNI3"/>
<feature type="signal peptide" evidence="6">
    <location>
        <begin position="1"/>
        <end position="24"/>
    </location>
</feature>
<dbReference type="GO" id="GO:0046872">
    <property type="term" value="F:metal ion binding"/>
    <property type="evidence" value="ECO:0007669"/>
    <property type="project" value="UniProtKB-KW"/>
</dbReference>
<dbReference type="Gene3D" id="3.40.50.1980">
    <property type="entry name" value="Nitrogenase molybdenum iron protein domain"/>
    <property type="match status" value="2"/>
</dbReference>
<keyword evidence="8" id="KW-1185">Reference proteome</keyword>
<evidence type="ECO:0000313" key="8">
    <source>
        <dbReference type="Proteomes" id="UP000334019"/>
    </source>
</evidence>
<dbReference type="PRINTS" id="PR00691">
    <property type="entry name" value="ADHESINB"/>
</dbReference>
<keyword evidence="4 6" id="KW-0732">Signal</keyword>
<reference evidence="7 8" key="1">
    <citation type="submission" date="2019-11" db="EMBL/GenBank/DDBJ databases">
        <authorList>
            <person name="He Y."/>
        </authorList>
    </citation>
    <scope>NUCLEOTIDE SEQUENCE [LARGE SCALE GENOMIC DNA]</scope>
    <source>
        <strain evidence="7 8">SCSIO 58843</strain>
    </source>
</reference>
<gene>
    <name evidence="7" type="ORF">GH723_03960</name>
</gene>
<evidence type="ECO:0000256" key="5">
    <source>
        <dbReference type="RuleBase" id="RU003512"/>
    </source>
</evidence>
<dbReference type="Pfam" id="PF01297">
    <property type="entry name" value="ZnuA"/>
    <property type="match status" value="1"/>
</dbReference>
<comment type="subcellular location">
    <subcellularLocation>
        <location evidence="1">Cell envelope</location>
    </subcellularLocation>
</comment>
<name>A0A5Q2RNI3_9ACTN</name>
<dbReference type="InterPro" id="IPR050492">
    <property type="entry name" value="Bact_metal-bind_prot9"/>
</dbReference>
<organism evidence="7 8">
    <name type="scientific">Actinomarinicola tropica</name>
    <dbReference type="NCBI Taxonomy" id="2789776"/>
    <lineage>
        <taxon>Bacteria</taxon>
        <taxon>Bacillati</taxon>
        <taxon>Actinomycetota</taxon>
        <taxon>Acidimicrobiia</taxon>
        <taxon>Acidimicrobiales</taxon>
        <taxon>Iamiaceae</taxon>
        <taxon>Actinomarinicola</taxon>
    </lineage>
</organism>
<dbReference type="PRINTS" id="PR00690">
    <property type="entry name" value="ADHESNFAMILY"/>
</dbReference>
<evidence type="ECO:0000256" key="6">
    <source>
        <dbReference type="SAM" id="SignalP"/>
    </source>
</evidence>
<accession>A0A5Q2RNI3</accession>
<protein>
    <submittedName>
        <fullName evidence="7">Zinc ABC transporter substrate-binding protein</fullName>
    </submittedName>
</protein>
<evidence type="ECO:0000256" key="3">
    <source>
        <dbReference type="ARBA" id="ARBA00022723"/>
    </source>
</evidence>
<dbReference type="InterPro" id="IPR006129">
    <property type="entry name" value="AdhesinB"/>
</dbReference>
<dbReference type="GO" id="GO:0030001">
    <property type="term" value="P:metal ion transport"/>
    <property type="evidence" value="ECO:0007669"/>
    <property type="project" value="InterPro"/>
</dbReference>
<dbReference type="SUPFAM" id="SSF53807">
    <property type="entry name" value="Helical backbone' metal receptor"/>
    <property type="match status" value="1"/>
</dbReference>
<keyword evidence="3" id="KW-0479">Metal-binding</keyword>
<evidence type="ECO:0000313" key="7">
    <source>
        <dbReference type="EMBL" id="QGG96964.1"/>
    </source>
</evidence>
<comment type="similarity">
    <text evidence="5">Belongs to the bacterial solute-binding protein 9 family.</text>
</comment>
<evidence type="ECO:0000256" key="2">
    <source>
        <dbReference type="ARBA" id="ARBA00022448"/>
    </source>
</evidence>
<dbReference type="Proteomes" id="UP000334019">
    <property type="component" value="Chromosome"/>
</dbReference>
<sequence>MNHVLGRRAALALTVSAVLLVATACTRSSSAHEEGRVPTVAVTTNILADVTAAIGGDAIEVIDLMPPGADPHGLALSAAEAERLLDADLVIANGLGLEEGLVDVLAAARREGVPVLEVGPALDPLGYAGTVAARGPDLDPHVWTDPRRMATASDLIGDHLAELVTDAAADDVRGRQEDYRRRLEALDSEIEDMVGTIPPERRRLVTNHHVFGYFADRYGFEVLGAVIPSGSTLASPSARDLADLTTVLRTSDVRAIFAETSQPTRLAEVLAVESGLDIDVVSLHTESLGPPGSSADSYLGMMRTNAESITAALVS</sequence>
<dbReference type="GO" id="GO:0007155">
    <property type="term" value="P:cell adhesion"/>
    <property type="evidence" value="ECO:0007669"/>
    <property type="project" value="InterPro"/>
</dbReference>
<dbReference type="PANTHER" id="PTHR42953:SF1">
    <property type="entry name" value="METAL-BINDING PROTEIN HI_0362-RELATED"/>
    <property type="match status" value="1"/>
</dbReference>
<proteinExistence type="inferred from homology"/>
<evidence type="ECO:0000256" key="4">
    <source>
        <dbReference type="ARBA" id="ARBA00022729"/>
    </source>
</evidence>
<dbReference type="KEGG" id="atq:GH723_03960"/>